<dbReference type="RefSeq" id="WP_142504117.1">
    <property type="nucleotide sequence ID" value="NZ_FXTI01000001.1"/>
</dbReference>
<dbReference type="OrthoDB" id="2988117at2"/>
<evidence type="ECO:0000256" key="1">
    <source>
        <dbReference type="SAM" id="Phobius"/>
    </source>
</evidence>
<organism evidence="2 3">
    <name type="scientific">Melghirimyces algeriensis</name>
    <dbReference type="NCBI Taxonomy" id="910412"/>
    <lineage>
        <taxon>Bacteria</taxon>
        <taxon>Bacillati</taxon>
        <taxon>Bacillota</taxon>
        <taxon>Bacilli</taxon>
        <taxon>Bacillales</taxon>
        <taxon>Thermoactinomycetaceae</taxon>
        <taxon>Melghirimyces</taxon>
    </lineage>
</organism>
<keyword evidence="1" id="KW-0472">Membrane</keyword>
<accession>A0A521AZG7</accession>
<dbReference type="EMBL" id="FXTI01000001">
    <property type="protein sequence ID" value="SMO40244.1"/>
    <property type="molecule type" value="Genomic_DNA"/>
</dbReference>
<keyword evidence="3" id="KW-1185">Reference proteome</keyword>
<keyword evidence="1" id="KW-0812">Transmembrane</keyword>
<keyword evidence="1" id="KW-1133">Transmembrane helix</keyword>
<dbReference type="AlphaFoldDB" id="A0A521AZG7"/>
<feature type="transmembrane region" description="Helical" evidence="1">
    <location>
        <begin position="153"/>
        <end position="170"/>
    </location>
</feature>
<evidence type="ECO:0000313" key="2">
    <source>
        <dbReference type="EMBL" id="SMO40244.1"/>
    </source>
</evidence>
<gene>
    <name evidence="2" type="ORF">SAMN06264849_101440</name>
</gene>
<sequence>MLRDGDVVVLFLLLILLLILLGRTWKKTDPDSVILHSTLPIQGKVPNLLEEKGYEVIAEKQRLPLWVQIDEKQFESRLYADYIARRGEEVYVVILVKPKKTLRLSGAVVRDRFLGHMLAFRVNGILYVDPVQETIQTITFDITGVRVPRRRGMVSHLIMLAVGALIAILVQ</sequence>
<evidence type="ECO:0000313" key="3">
    <source>
        <dbReference type="Proteomes" id="UP000315636"/>
    </source>
</evidence>
<protein>
    <submittedName>
        <fullName evidence="2">Uncharacterized protein</fullName>
    </submittedName>
</protein>
<proteinExistence type="predicted"/>
<dbReference type="Proteomes" id="UP000315636">
    <property type="component" value="Unassembled WGS sequence"/>
</dbReference>
<reference evidence="2 3" key="1">
    <citation type="submission" date="2017-05" db="EMBL/GenBank/DDBJ databases">
        <authorList>
            <person name="Varghese N."/>
            <person name="Submissions S."/>
        </authorList>
    </citation>
    <scope>NUCLEOTIDE SEQUENCE [LARGE SCALE GENOMIC DNA]</scope>
    <source>
        <strain evidence="2 3">DSM 45474</strain>
    </source>
</reference>
<name>A0A521AZG7_9BACL</name>